<dbReference type="AlphaFoldDB" id="A0ABD3I6F2"/>
<evidence type="ECO:0000256" key="2">
    <source>
        <dbReference type="ARBA" id="ARBA00022801"/>
    </source>
</evidence>
<dbReference type="PROSITE" id="PS51762">
    <property type="entry name" value="GH16_2"/>
    <property type="match status" value="1"/>
</dbReference>
<evidence type="ECO:0000256" key="7">
    <source>
        <dbReference type="PIRSR" id="PIRSR005604-2"/>
    </source>
</evidence>
<protein>
    <recommendedName>
        <fullName evidence="8">Xyloglucan endotransglucosylase/hydrolase</fullName>
        <ecNumber evidence="8">2.4.1.207</ecNumber>
    </recommendedName>
</protein>
<keyword evidence="5 8" id="KW-0326">Glycosidase</keyword>
<evidence type="ECO:0000313" key="11">
    <source>
        <dbReference type="Proteomes" id="UP001633002"/>
    </source>
</evidence>
<dbReference type="Pfam" id="PF06955">
    <property type="entry name" value="XET_C"/>
    <property type="match status" value="1"/>
</dbReference>
<keyword evidence="8" id="KW-0964">Secreted</keyword>
<dbReference type="GO" id="GO:0071555">
    <property type="term" value="P:cell wall organization"/>
    <property type="evidence" value="ECO:0007669"/>
    <property type="project" value="UniProtKB-KW"/>
</dbReference>
<comment type="caution">
    <text evidence="10">The sequence shown here is derived from an EMBL/GenBank/DDBJ whole genome shotgun (WGS) entry which is preliminary data.</text>
</comment>
<dbReference type="InterPro" id="IPR016455">
    <property type="entry name" value="XTH"/>
</dbReference>
<dbReference type="PANTHER" id="PTHR31062">
    <property type="entry name" value="XYLOGLUCAN ENDOTRANSGLUCOSYLASE/HYDROLASE PROTEIN 8-RELATED"/>
    <property type="match status" value="1"/>
</dbReference>
<evidence type="ECO:0000256" key="5">
    <source>
        <dbReference type="ARBA" id="ARBA00023295"/>
    </source>
</evidence>
<feature type="chain" id="PRO_5044533517" description="Xyloglucan endotransglucosylase/hydrolase" evidence="8">
    <location>
        <begin position="24"/>
        <end position="294"/>
    </location>
</feature>
<keyword evidence="11" id="KW-1185">Reference proteome</keyword>
<dbReference type="GO" id="GO:0016798">
    <property type="term" value="F:hydrolase activity, acting on glycosyl bonds"/>
    <property type="evidence" value="ECO:0007669"/>
    <property type="project" value="UniProtKB-KW"/>
</dbReference>
<feature type="domain" description="GH16" evidence="9">
    <location>
        <begin position="24"/>
        <end position="214"/>
    </location>
</feature>
<name>A0ABD3I6F2_9MARC</name>
<proteinExistence type="inferred from homology"/>
<dbReference type="GO" id="GO:0016762">
    <property type="term" value="F:xyloglucan:xyloglucosyl transferase activity"/>
    <property type="evidence" value="ECO:0007669"/>
    <property type="project" value="UniProtKB-EC"/>
</dbReference>
<evidence type="ECO:0000256" key="4">
    <source>
        <dbReference type="ARBA" id="ARBA00023180"/>
    </source>
</evidence>
<dbReference type="PIRSF" id="PIRSF005604">
    <property type="entry name" value="XET"/>
    <property type="match status" value="1"/>
</dbReference>
<evidence type="ECO:0000256" key="1">
    <source>
        <dbReference type="ARBA" id="ARBA00022679"/>
    </source>
</evidence>
<dbReference type="EC" id="2.4.1.207" evidence="8"/>
<accession>A0ABD3I6F2</accession>
<keyword evidence="8" id="KW-0134">Cell wall</keyword>
<dbReference type="InterPro" id="IPR044791">
    <property type="entry name" value="Beta-glucanase/XTH"/>
</dbReference>
<keyword evidence="2 8" id="KW-0378">Hydrolase</keyword>
<evidence type="ECO:0000256" key="6">
    <source>
        <dbReference type="PIRSR" id="PIRSR005604-1"/>
    </source>
</evidence>
<dbReference type="InterPro" id="IPR008263">
    <property type="entry name" value="GH16_AS"/>
</dbReference>
<feature type="signal peptide" evidence="8">
    <location>
        <begin position="1"/>
        <end position="23"/>
    </location>
</feature>
<keyword evidence="4" id="KW-0325">Glycoprotein</keyword>
<gene>
    <name evidence="10" type="ORF">R1sor_012096</name>
</gene>
<feature type="glycosylation site" description="N-linked (GlcNAc...) asparagine" evidence="7">
    <location>
        <position position="110"/>
    </location>
</feature>
<evidence type="ECO:0000313" key="10">
    <source>
        <dbReference type="EMBL" id="KAL3698020.1"/>
    </source>
</evidence>
<dbReference type="InterPro" id="IPR000757">
    <property type="entry name" value="Beta-glucanase-like"/>
</dbReference>
<keyword evidence="8" id="KW-0961">Cell wall biogenesis/degradation</keyword>
<keyword evidence="8" id="KW-0732">Signal</keyword>
<sequence length="294" mass="33141">MGKMNLALLVLCFSALFAAAAEASGIWDDFYVFNGPVNVKSPGPKVGKTVVLGLTNQTGATIASYSPYLFGRFSTKIKTVKGYSAGTVTSFHMASNRTNWSELDFEFLGNVTGQPYSLQTNVFVEGHGNREQRINLWFDPSAAYHEYAFLWNQKQVLFLVDNIAIRVFKNLKGNPFLDYQPMYVYGSEWDGESWATRGGLDKINWAYAPFEASFTAINTHNACKVTDPQNITQLDACYAQASISTYGQGVNLSLTRKQVHDLRWIRRKFLTYDYCEMVVKFAGKVLPECRQNWP</sequence>
<keyword evidence="1 8" id="KW-0808">Transferase</keyword>
<comment type="function">
    <text evidence="8">Catalyzes xyloglucan endohydrolysis (XEH) and/or endotransglycosylation (XET). Cleaves and religates xyloglucan polymers, an essential constituent of the primary cell wall, and thereby participates in cell wall construction of growing tissues.</text>
</comment>
<comment type="similarity">
    <text evidence="8">Belongs to the glycosyl hydrolase 16 family.</text>
</comment>
<dbReference type="GO" id="GO:0048046">
    <property type="term" value="C:apoplast"/>
    <property type="evidence" value="ECO:0007669"/>
    <property type="project" value="UniProtKB-SubCell"/>
</dbReference>
<dbReference type="InterPro" id="IPR010713">
    <property type="entry name" value="XET_C"/>
</dbReference>
<comment type="subcellular location">
    <subcellularLocation>
        <location evidence="8">Secreted</location>
        <location evidence="8">Cell wall</location>
    </subcellularLocation>
    <subcellularLocation>
        <location evidence="8">Secreted</location>
        <location evidence="8">Extracellular space</location>
        <location evidence="8">Apoplast</location>
    </subcellularLocation>
</comment>
<dbReference type="Gene3D" id="2.60.120.200">
    <property type="match status" value="1"/>
</dbReference>
<organism evidence="10 11">
    <name type="scientific">Riccia sorocarpa</name>
    <dbReference type="NCBI Taxonomy" id="122646"/>
    <lineage>
        <taxon>Eukaryota</taxon>
        <taxon>Viridiplantae</taxon>
        <taxon>Streptophyta</taxon>
        <taxon>Embryophyta</taxon>
        <taxon>Marchantiophyta</taxon>
        <taxon>Marchantiopsida</taxon>
        <taxon>Marchantiidae</taxon>
        <taxon>Marchantiales</taxon>
        <taxon>Ricciaceae</taxon>
        <taxon>Riccia</taxon>
    </lineage>
</organism>
<dbReference type="PROSITE" id="PS01034">
    <property type="entry name" value="GH16_1"/>
    <property type="match status" value="1"/>
</dbReference>
<dbReference type="Pfam" id="PF00722">
    <property type="entry name" value="Glyco_hydro_16"/>
    <property type="match status" value="1"/>
</dbReference>
<keyword evidence="3" id="KW-1015">Disulfide bond</keyword>
<keyword evidence="8" id="KW-0052">Apoplast</keyword>
<dbReference type="Proteomes" id="UP001633002">
    <property type="component" value="Unassembled WGS sequence"/>
</dbReference>
<comment type="PTM">
    <text evidence="8">Contains at least one intrachain disulfide bond essential for its enzymatic activity.</text>
</comment>
<reference evidence="10 11" key="1">
    <citation type="submission" date="2024-09" db="EMBL/GenBank/DDBJ databases">
        <title>Chromosome-scale assembly of Riccia sorocarpa.</title>
        <authorList>
            <person name="Paukszto L."/>
        </authorList>
    </citation>
    <scope>NUCLEOTIDE SEQUENCE [LARGE SCALE GENOMIC DNA]</scope>
    <source>
        <strain evidence="10">LP-2024</strain>
        <tissue evidence="10">Aerial parts of the thallus</tissue>
    </source>
</reference>
<evidence type="ECO:0000259" key="9">
    <source>
        <dbReference type="PROSITE" id="PS51762"/>
    </source>
</evidence>
<dbReference type="EMBL" id="JBJQOH010000002">
    <property type="protein sequence ID" value="KAL3698020.1"/>
    <property type="molecule type" value="Genomic_DNA"/>
</dbReference>
<evidence type="ECO:0000256" key="3">
    <source>
        <dbReference type="ARBA" id="ARBA00023157"/>
    </source>
</evidence>
<dbReference type="SUPFAM" id="SSF49899">
    <property type="entry name" value="Concanavalin A-like lectins/glucanases"/>
    <property type="match status" value="1"/>
</dbReference>
<feature type="active site" description="Nucleophile" evidence="6">
    <location>
        <position position="106"/>
    </location>
</feature>
<feature type="active site" description="Nucleophile" evidence="6">
    <location>
        <position position="102"/>
    </location>
</feature>
<evidence type="ECO:0000256" key="8">
    <source>
        <dbReference type="RuleBase" id="RU361120"/>
    </source>
</evidence>
<dbReference type="InterPro" id="IPR013320">
    <property type="entry name" value="ConA-like_dom_sf"/>
</dbReference>